<evidence type="ECO:0000313" key="2">
    <source>
        <dbReference type="EMBL" id="AXF57281.1"/>
    </source>
</evidence>
<reference evidence="2 3" key="1">
    <citation type="journal article" date="2018" name="J. Microbiol.">
        <title>Salicibibacter kimchii gen. nov., sp. nov., a moderately halophilic and alkalitolerant bacterium in the family Bacillaceae, isolated from kimchi.</title>
        <authorList>
            <person name="Jang J.Y."/>
            <person name="Oh Y.J."/>
            <person name="Lim S.K."/>
            <person name="Park H.K."/>
            <person name="Lee C."/>
            <person name="Kim J.Y."/>
            <person name="Lee M.A."/>
            <person name="Choi H.J."/>
        </authorList>
    </citation>
    <scope>NUCLEOTIDE SEQUENCE [LARGE SCALE GENOMIC DNA]</scope>
    <source>
        <strain evidence="2 3">NKC1-1</strain>
    </source>
</reference>
<dbReference type="Proteomes" id="UP000252100">
    <property type="component" value="Chromosome"/>
</dbReference>
<feature type="compositionally biased region" description="Basic residues" evidence="1">
    <location>
        <begin position="26"/>
        <end position="38"/>
    </location>
</feature>
<organism evidence="2 3">
    <name type="scientific">Salicibibacter kimchii</name>
    <dbReference type="NCBI Taxonomy" id="2099786"/>
    <lineage>
        <taxon>Bacteria</taxon>
        <taxon>Bacillati</taxon>
        <taxon>Bacillota</taxon>
        <taxon>Bacilli</taxon>
        <taxon>Bacillales</taxon>
        <taxon>Bacillaceae</taxon>
        <taxon>Salicibibacter</taxon>
    </lineage>
</organism>
<evidence type="ECO:0000256" key="1">
    <source>
        <dbReference type="SAM" id="MobiDB-lite"/>
    </source>
</evidence>
<gene>
    <name evidence="2" type="ORF">DT065_15580</name>
</gene>
<keyword evidence="3" id="KW-1185">Reference proteome</keyword>
<dbReference type="EMBL" id="CP031092">
    <property type="protein sequence ID" value="AXF57281.1"/>
    <property type="molecule type" value="Genomic_DNA"/>
</dbReference>
<evidence type="ECO:0000313" key="3">
    <source>
        <dbReference type="Proteomes" id="UP000252100"/>
    </source>
</evidence>
<proteinExistence type="predicted"/>
<feature type="region of interest" description="Disordered" evidence="1">
    <location>
        <begin position="1"/>
        <end position="93"/>
    </location>
</feature>
<sequence length="93" mass="10697">MKRELLLRGTIKEKLSPKSDGATPRGTKKRKLFVKRCPSRPERDDKTEIVRQEVSEPRREGQKSGNCSLRGIRAPPRGTKKEKSSVKMRFFSI</sequence>
<protein>
    <submittedName>
        <fullName evidence="2">Uncharacterized protein</fullName>
    </submittedName>
</protein>
<accession>A0A345C250</accession>
<name>A0A345C250_9BACI</name>
<dbReference type="KEGG" id="rue:DT065_15580"/>
<feature type="compositionally biased region" description="Basic and acidic residues" evidence="1">
    <location>
        <begin position="1"/>
        <end position="17"/>
    </location>
</feature>
<dbReference type="AlphaFoldDB" id="A0A345C250"/>
<feature type="compositionally biased region" description="Basic and acidic residues" evidence="1">
    <location>
        <begin position="39"/>
        <end position="62"/>
    </location>
</feature>